<dbReference type="InterPro" id="IPR036005">
    <property type="entry name" value="Creatinase/aminopeptidase-like"/>
</dbReference>
<feature type="compositionally biased region" description="Basic and acidic residues" evidence="5">
    <location>
        <begin position="607"/>
        <end position="616"/>
    </location>
</feature>
<dbReference type="Gene3D" id="3.90.230.10">
    <property type="entry name" value="Creatinase/methionine aminopeptidase superfamily"/>
    <property type="match status" value="2"/>
</dbReference>
<protein>
    <submittedName>
        <fullName evidence="8">Removes the N-terminal methionine from nascent proteins By similarity</fullName>
    </submittedName>
</protein>
<dbReference type="PRINTS" id="PR00599">
    <property type="entry name" value="MAPEPTIDASE"/>
</dbReference>
<keyword evidence="1" id="KW-0031">Aminopeptidase</keyword>
<dbReference type="Pfam" id="PF00557">
    <property type="entry name" value="Peptidase_M24"/>
    <property type="match status" value="1"/>
</dbReference>
<feature type="region of interest" description="Disordered" evidence="5">
    <location>
        <begin position="469"/>
        <end position="523"/>
    </location>
</feature>
<dbReference type="InterPro" id="IPR001714">
    <property type="entry name" value="Pept_M24_MAP"/>
</dbReference>
<feature type="region of interest" description="Disordered" evidence="5">
    <location>
        <begin position="588"/>
        <end position="616"/>
    </location>
</feature>
<dbReference type="InterPro" id="IPR002467">
    <property type="entry name" value="Pept_M24A_MAP1"/>
</dbReference>
<keyword evidence="9" id="KW-1185">Reference proteome</keyword>
<keyword evidence="6" id="KW-0812">Transmembrane</keyword>
<dbReference type="Proteomes" id="UP001055439">
    <property type="component" value="Chromosome 9"/>
</dbReference>
<dbReference type="AlphaFoldDB" id="A0A9E7LFS0"/>
<dbReference type="GO" id="GO:0046872">
    <property type="term" value="F:metal ion binding"/>
    <property type="evidence" value="ECO:0007669"/>
    <property type="project" value="UniProtKB-KW"/>
</dbReference>
<keyword evidence="6" id="KW-0472">Membrane</keyword>
<keyword evidence="3" id="KW-0479">Metal-binding</keyword>
<evidence type="ECO:0000313" key="8">
    <source>
        <dbReference type="EMBL" id="URE49250.1"/>
    </source>
</evidence>
<sequence length="645" mass="70563">MAACTSSLQPRLLSSIFGDRLVHSSTAFLGRNPGFKNASIQFSRTLCNLADILFNRRSKDDLINNKRKRLQPGNVSPRLHVPDHILRPPYVNSHHTPGIASGPEIHDEMGKDSMRASGRLAAQVLEYAGTLVQPGITTDEIDKAVHRMIVDNGAYPSPLGYGGFPKSVCTSINECICHGIPDSRALEDGDIINIDVTVYLNGYHGDTSATFFCGDVDEDAKKLVQLLAWSSADQVYLLNCEDLISDYSLPPLLHLLLLILTVFFPPLLPLLLLLSCIAAYKFRFGVVRQFVGHGVGRVFHADPVILHFKPMLTMGSTRSVIWDDNWTAILKATAVGHRRKGLETRERQASMKVVASAQEFDFGSVTAVPYGSAPSSPKHSDDPFVLYCHCTSAPTSPTHAADVYARFCGNGCLPPSPSSQTSRVPFVWEERPGTPKSHFSSSGEDDNGDKLRLALGLREKKTGTTVDDGQLFEEGRAPPLKPPPRLQYPTLNDGVSVTLSPRSPRSPRLRGLWSAGHQGKGGVEEELDPFTIAMMEATRDGSRSEKATSSSFANRAKGGASSKWRLRELLLFRSASRELLGRYAFLSSSSSSSSSNANLGSTHGHNSSHEDGAATEELKKTTALRHRQGLLSRFRFRGYPFNRGH</sequence>
<dbReference type="GO" id="GO:0070006">
    <property type="term" value="F:metalloaminopeptidase activity"/>
    <property type="evidence" value="ECO:0007669"/>
    <property type="project" value="InterPro"/>
</dbReference>
<feature type="region of interest" description="Disordered" evidence="5">
    <location>
        <begin position="538"/>
        <end position="557"/>
    </location>
</feature>
<dbReference type="Pfam" id="PF07816">
    <property type="entry name" value="DUF1645"/>
    <property type="match status" value="1"/>
</dbReference>
<dbReference type="PANTHER" id="PTHR43330">
    <property type="entry name" value="METHIONINE AMINOPEPTIDASE"/>
    <property type="match status" value="1"/>
</dbReference>
<dbReference type="PANTHER" id="PTHR43330:SF8">
    <property type="entry name" value="METHIONINE AMINOPEPTIDASE 1D, MITOCHONDRIAL"/>
    <property type="match status" value="1"/>
</dbReference>
<keyword evidence="4" id="KW-0378">Hydrolase</keyword>
<feature type="transmembrane region" description="Helical" evidence="6">
    <location>
        <begin position="252"/>
        <end position="280"/>
    </location>
</feature>
<keyword evidence="2" id="KW-0645">Protease</keyword>
<keyword evidence="6" id="KW-1133">Transmembrane helix</keyword>
<proteinExistence type="predicted"/>
<evidence type="ECO:0000256" key="6">
    <source>
        <dbReference type="SAM" id="Phobius"/>
    </source>
</evidence>
<dbReference type="GO" id="GO:0006508">
    <property type="term" value="P:proteolysis"/>
    <property type="evidence" value="ECO:0007669"/>
    <property type="project" value="UniProtKB-KW"/>
</dbReference>
<evidence type="ECO:0000256" key="3">
    <source>
        <dbReference type="ARBA" id="ARBA00022723"/>
    </source>
</evidence>
<evidence type="ECO:0000256" key="2">
    <source>
        <dbReference type="ARBA" id="ARBA00022670"/>
    </source>
</evidence>
<evidence type="ECO:0000256" key="4">
    <source>
        <dbReference type="ARBA" id="ARBA00022801"/>
    </source>
</evidence>
<dbReference type="InterPro" id="IPR012442">
    <property type="entry name" value="DUF1645_plant"/>
</dbReference>
<dbReference type="PROSITE" id="PS00680">
    <property type="entry name" value="MAP_1"/>
    <property type="match status" value="1"/>
</dbReference>
<gene>
    <name evidence="8" type="ORF">MUK42_25121</name>
</gene>
<feature type="domain" description="Peptidase M24" evidence="7">
    <location>
        <begin position="113"/>
        <end position="226"/>
    </location>
</feature>
<evidence type="ECO:0000256" key="5">
    <source>
        <dbReference type="SAM" id="MobiDB-lite"/>
    </source>
</evidence>
<dbReference type="GO" id="GO:0009507">
    <property type="term" value="C:chloroplast"/>
    <property type="evidence" value="ECO:0007669"/>
    <property type="project" value="TreeGrafter"/>
</dbReference>
<accession>A0A9E7LFS0</accession>
<evidence type="ECO:0000259" key="7">
    <source>
        <dbReference type="Pfam" id="PF00557"/>
    </source>
</evidence>
<name>A0A9E7LFS0_9LILI</name>
<dbReference type="InterPro" id="IPR000994">
    <property type="entry name" value="Pept_M24"/>
</dbReference>
<reference evidence="8" key="1">
    <citation type="submission" date="2022-05" db="EMBL/GenBank/DDBJ databases">
        <title>The Musa troglodytarum L. genome provides insights into the mechanism of non-climacteric behaviour and enrichment of carotenoids.</title>
        <authorList>
            <person name="Wang J."/>
        </authorList>
    </citation>
    <scope>NUCLEOTIDE SEQUENCE</scope>
    <source>
        <tissue evidence="8">Leaf</tissue>
    </source>
</reference>
<dbReference type="OrthoDB" id="3209743at2759"/>
<dbReference type="SUPFAM" id="SSF55920">
    <property type="entry name" value="Creatinase/aminopeptidase"/>
    <property type="match status" value="1"/>
</dbReference>
<dbReference type="EMBL" id="CP097511">
    <property type="protein sequence ID" value="URE49250.1"/>
    <property type="molecule type" value="Genomic_DNA"/>
</dbReference>
<feature type="compositionally biased region" description="Polar residues" evidence="5">
    <location>
        <begin position="596"/>
        <end position="605"/>
    </location>
</feature>
<organism evidence="8 9">
    <name type="scientific">Musa troglodytarum</name>
    <name type="common">fe'i banana</name>
    <dbReference type="NCBI Taxonomy" id="320322"/>
    <lineage>
        <taxon>Eukaryota</taxon>
        <taxon>Viridiplantae</taxon>
        <taxon>Streptophyta</taxon>
        <taxon>Embryophyta</taxon>
        <taxon>Tracheophyta</taxon>
        <taxon>Spermatophyta</taxon>
        <taxon>Magnoliopsida</taxon>
        <taxon>Liliopsida</taxon>
        <taxon>Zingiberales</taxon>
        <taxon>Musaceae</taxon>
        <taxon>Musa</taxon>
    </lineage>
</organism>
<evidence type="ECO:0000313" key="9">
    <source>
        <dbReference type="Proteomes" id="UP001055439"/>
    </source>
</evidence>
<evidence type="ECO:0000256" key="1">
    <source>
        <dbReference type="ARBA" id="ARBA00022438"/>
    </source>
</evidence>